<dbReference type="SUPFAM" id="SSF50978">
    <property type="entry name" value="WD40 repeat-like"/>
    <property type="match status" value="1"/>
</dbReference>
<dbReference type="InterPro" id="IPR036322">
    <property type="entry name" value="WD40_repeat_dom_sf"/>
</dbReference>
<accession>A0AAJ7IU29</accession>
<dbReference type="KEGG" id="ccal:108622942"/>
<protein>
    <submittedName>
        <fullName evidence="2">WD repeat-containing protein WRAP73-like</fullName>
    </submittedName>
</protein>
<dbReference type="PANTHER" id="PTHR16220:SF0">
    <property type="entry name" value="WD REPEAT-CONTAINING PROTEIN WRAP73"/>
    <property type="match status" value="1"/>
</dbReference>
<dbReference type="RefSeq" id="XP_017876608.1">
    <property type="nucleotide sequence ID" value="XM_018021119.2"/>
</dbReference>
<name>A0AAJ7IU29_9HYME</name>
<dbReference type="GO" id="GO:0005815">
    <property type="term" value="C:microtubule organizing center"/>
    <property type="evidence" value="ECO:0007669"/>
    <property type="project" value="TreeGrafter"/>
</dbReference>
<reference evidence="2" key="1">
    <citation type="submission" date="2025-08" db="UniProtKB">
        <authorList>
            <consortium name="RefSeq"/>
        </authorList>
    </citation>
    <scope>IDENTIFICATION</scope>
    <source>
        <tissue evidence="2">Whole body</tissue>
    </source>
</reference>
<evidence type="ECO:0000313" key="2">
    <source>
        <dbReference type="RefSeq" id="XP_017876608.1"/>
    </source>
</evidence>
<proteinExistence type="predicted"/>
<dbReference type="InterPro" id="IPR015943">
    <property type="entry name" value="WD40/YVTN_repeat-like_dom_sf"/>
</dbReference>
<dbReference type="InterPro" id="IPR052778">
    <property type="entry name" value="Centrosome-WD_assoc"/>
</dbReference>
<dbReference type="PANTHER" id="PTHR16220">
    <property type="entry name" value="WD REPEAT PROTEIN 8-RELATED"/>
    <property type="match status" value="1"/>
</dbReference>
<dbReference type="Proteomes" id="UP000694925">
    <property type="component" value="Unplaced"/>
</dbReference>
<dbReference type="Gene3D" id="2.130.10.10">
    <property type="entry name" value="YVTN repeat-like/Quinoprotein amine dehydrogenase"/>
    <property type="match status" value="1"/>
</dbReference>
<keyword evidence="1" id="KW-1185">Reference proteome</keyword>
<dbReference type="GO" id="GO:1990811">
    <property type="term" value="C:MWP complex"/>
    <property type="evidence" value="ECO:0007669"/>
    <property type="project" value="TreeGrafter"/>
</dbReference>
<dbReference type="AlphaFoldDB" id="A0AAJ7IU29"/>
<sequence>MSTEIERDVIRINNQLCDFSKDGKWFAFANQSNLIIKNCKNLDTIHSFMFPDIIEYLEWFTNSEYILCANIKKAIVQIYSVHYPEWKYKLVEGSAGLESVSCSPDSKYLLTFSDFNIQISVWSLESQSVTHIQNVKSSFNELYFSPNGNKLAVVVTVEGDDNIEIYNTDNWKLSKKLICARLNNIDGICWSPNSELLCIWSSFSDEPKLIIYSNLLERDIAVFYPTRNKLSPKEFIEHVNLKGIENVKWMPSGQLLAVTGFNEMIVLLNHVTWKPLAKLYLEPVIKENYLNKVYEERIIQSKLSAKNTNCYDKHVLEEKSERPVNIKIGKKNDIDRLSIAKFDILEFSYCGQYLAVKHQLYPTTLWIWNIIEDYFDYIILKNPITGAKWNPTRAHLLIFCECAYMFEWTPETANCIPVSRNIAILDARFHSQGNLLLLCGYNKAIIYQIDISKS</sequence>
<gene>
    <name evidence="2" type="primary">LOC108622942</name>
</gene>
<organism evidence="1 2">
    <name type="scientific">Ceratina calcarata</name>
    <dbReference type="NCBI Taxonomy" id="156304"/>
    <lineage>
        <taxon>Eukaryota</taxon>
        <taxon>Metazoa</taxon>
        <taxon>Ecdysozoa</taxon>
        <taxon>Arthropoda</taxon>
        <taxon>Hexapoda</taxon>
        <taxon>Insecta</taxon>
        <taxon>Pterygota</taxon>
        <taxon>Neoptera</taxon>
        <taxon>Endopterygota</taxon>
        <taxon>Hymenoptera</taxon>
        <taxon>Apocrita</taxon>
        <taxon>Aculeata</taxon>
        <taxon>Apoidea</taxon>
        <taxon>Anthophila</taxon>
        <taxon>Apidae</taxon>
        <taxon>Ceratina</taxon>
        <taxon>Zadontomerus</taxon>
    </lineage>
</organism>
<evidence type="ECO:0000313" key="1">
    <source>
        <dbReference type="Proteomes" id="UP000694925"/>
    </source>
</evidence>
<dbReference type="SUPFAM" id="SSF69322">
    <property type="entry name" value="Tricorn protease domain 2"/>
    <property type="match status" value="1"/>
</dbReference>
<dbReference type="GeneID" id="108622942"/>